<accession>A0A6P2C0F0</accession>
<evidence type="ECO:0000256" key="3">
    <source>
        <dbReference type="ARBA" id="ARBA00023163"/>
    </source>
</evidence>
<reference evidence="5 6" key="1">
    <citation type="submission" date="2018-11" db="EMBL/GenBank/DDBJ databases">
        <title>Trebonia kvetii gen.nov., sp.nov., a novel acidophilic actinobacterium, and proposal of the new actinobacterial family Treboniaceae fam. nov.</title>
        <authorList>
            <person name="Rapoport D."/>
            <person name="Sagova-Mareckova M."/>
            <person name="Sedlacek I."/>
            <person name="Provaznik J."/>
            <person name="Kralova S."/>
            <person name="Pavlinic D."/>
            <person name="Benes V."/>
            <person name="Kopecky J."/>
        </authorList>
    </citation>
    <scope>NUCLEOTIDE SEQUENCE [LARGE SCALE GENOMIC DNA]</scope>
    <source>
        <strain evidence="5 6">15Tr583</strain>
    </source>
</reference>
<dbReference type="EMBL" id="RPFW01000003">
    <property type="protein sequence ID" value="TVZ04648.1"/>
    <property type="molecule type" value="Genomic_DNA"/>
</dbReference>
<feature type="domain" description="HTH araC/xylS-type" evidence="4">
    <location>
        <begin position="158"/>
        <end position="259"/>
    </location>
</feature>
<dbReference type="InterPro" id="IPR018060">
    <property type="entry name" value="HTH_AraC"/>
</dbReference>
<dbReference type="AlphaFoldDB" id="A0A6P2C0F0"/>
<dbReference type="PANTHER" id="PTHR46796:SF15">
    <property type="entry name" value="BLL1074 PROTEIN"/>
    <property type="match status" value="1"/>
</dbReference>
<keyword evidence="2" id="KW-0238">DNA-binding</keyword>
<dbReference type="InterPro" id="IPR046532">
    <property type="entry name" value="DUF6597"/>
</dbReference>
<keyword evidence="3" id="KW-0804">Transcription</keyword>
<gene>
    <name evidence="5" type="ORF">EAS64_15905</name>
</gene>
<keyword evidence="1" id="KW-0805">Transcription regulation</keyword>
<sequence length="260" mass="28035">MGAGVLHARTAAARLTLNRYPPSAGLAALVNNYWTVRWDLRGQPPHEQAILPHPTVNLAFEAAGAAVHGVDRKIFTRRIAEEGRVLGVRFRPGGFRPFYGRSVAALNDRVVPARSIFGPAADEACEAVMTDGASDDAMVAAAEELLLGQRVAADPLAERVAGIVERITADPGLRRVTALTEVAGMTERRLQRLFAQYVGVSPKWVMRRARLHEAALRAEAGADVDWPALALDLGYADQAHLVRDFTATLGVSPARYASRG</sequence>
<dbReference type="Gene3D" id="1.10.10.60">
    <property type="entry name" value="Homeodomain-like"/>
    <property type="match status" value="1"/>
</dbReference>
<comment type="caution">
    <text evidence="5">The sequence shown here is derived from an EMBL/GenBank/DDBJ whole genome shotgun (WGS) entry which is preliminary data.</text>
</comment>
<dbReference type="GO" id="GO:0003700">
    <property type="term" value="F:DNA-binding transcription factor activity"/>
    <property type="evidence" value="ECO:0007669"/>
    <property type="project" value="InterPro"/>
</dbReference>
<dbReference type="GO" id="GO:0043565">
    <property type="term" value="F:sequence-specific DNA binding"/>
    <property type="evidence" value="ECO:0007669"/>
    <property type="project" value="InterPro"/>
</dbReference>
<dbReference type="PROSITE" id="PS01124">
    <property type="entry name" value="HTH_ARAC_FAMILY_2"/>
    <property type="match status" value="1"/>
</dbReference>
<evidence type="ECO:0000313" key="5">
    <source>
        <dbReference type="EMBL" id="TVZ04648.1"/>
    </source>
</evidence>
<dbReference type="InterPro" id="IPR050204">
    <property type="entry name" value="AraC_XylS_family_regulators"/>
</dbReference>
<evidence type="ECO:0000259" key="4">
    <source>
        <dbReference type="PROSITE" id="PS01124"/>
    </source>
</evidence>
<dbReference type="SMART" id="SM00342">
    <property type="entry name" value="HTH_ARAC"/>
    <property type="match status" value="1"/>
</dbReference>
<dbReference type="Pfam" id="PF20240">
    <property type="entry name" value="DUF6597"/>
    <property type="match status" value="1"/>
</dbReference>
<dbReference type="OrthoDB" id="2559672at2"/>
<dbReference type="PROSITE" id="PS00041">
    <property type="entry name" value="HTH_ARAC_FAMILY_1"/>
    <property type="match status" value="1"/>
</dbReference>
<dbReference type="PANTHER" id="PTHR46796">
    <property type="entry name" value="HTH-TYPE TRANSCRIPTIONAL ACTIVATOR RHAS-RELATED"/>
    <property type="match status" value="1"/>
</dbReference>
<evidence type="ECO:0000256" key="2">
    <source>
        <dbReference type="ARBA" id="ARBA00023125"/>
    </source>
</evidence>
<evidence type="ECO:0000313" key="6">
    <source>
        <dbReference type="Proteomes" id="UP000460272"/>
    </source>
</evidence>
<name>A0A6P2C0F0_9ACTN</name>
<dbReference type="Proteomes" id="UP000460272">
    <property type="component" value="Unassembled WGS sequence"/>
</dbReference>
<dbReference type="InterPro" id="IPR018062">
    <property type="entry name" value="HTH_AraC-typ_CS"/>
</dbReference>
<organism evidence="5 6">
    <name type="scientific">Trebonia kvetii</name>
    <dbReference type="NCBI Taxonomy" id="2480626"/>
    <lineage>
        <taxon>Bacteria</taxon>
        <taxon>Bacillati</taxon>
        <taxon>Actinomycetota</taxon>
        <taxon>Actinomycetes</taxon>
        <taxon>Streptosporangiales</taxon>
        <taxon>Treboniaceae</taxon>
        <taxon>Trebonia</taxon>
    </lineage>
</organism>
<protein>
    <submittedName>
        <fullName evidence="5">AraC family transcriptional regulator</fullName>
    </submittedName>
</protein>
<proteinExistence type="predicted"/>
<keyword evidence="6" id="KW-1185">Reference proteome</keyword>
<dbReference type="Pfam" id="PF12833">
    <property type="entry name" value="HTH_18"/>
    <property type="match status" value="1"/>
</dbReference>
<evidence type="ECO:0000256" key="1">
    <source>
        <dbReference type="ARBA" id="ARBA00023015"/>
    </source>
</evidence>